<protein>
    <submittedName>
        <fullName evidence="2">Putative secreted protein</fullName>
    </submittedName>
</protein>
<dbReference type="EMBL" id="GANP01013434">
    <property type="protein sequence ID" value="JAB71034.1"/>
    <property type="molecule type" value="mRNA"/>
</dbReference>
<dbReference type="AlphaFoldDB" id="V5H274"/>
<evidence type="ECO:0000256" key="1">
    <source>
        <dbReference type="SAM" id="SignalP"/>
    </source>
</evidence>
<name>V5H274_IXORI</name>
<organism evidence="2">
    <name type="scientific">Ixodes ricinus</name>
    <name type="common">Common tick</name>
    <name type="synonym">Acarus ricinus</name>
    <dbReference type="NCBI Taxonomy" id="34613"/>
    <lineage>
        <taxon>Eukaryota</taxon>
        <taxon>Metazoa</taxon>
        <taxon>Ecdysozoa</taxon>
        <taxon>Arthropoda</taxon>
        <taxon>Chelicerata</taxon>
        <taxon>Arachnida</taxon>
        <taxon>Acari</taxon>
        <taxon>Parasitiformes</taxon>
        <taxon>Ixodida</taxon>
        <taxon>Ixodoidea</taxon>
        <taxon>Ixodidae</taxon>
        <taxon>Ixodinae</taxon>
        <taxon>Ixodes</taxon>
    </lineage>
</organism>
<accession>V5H274</accession>
<proteinExistence type="evidence at transcript level"/>
<reference evidence="2" key="1">
    <citation type="journal article" date="2015" name="Sci. Rep.">
        <title>Tissue- and time-dependent transcription in Ixodes ricinus salivary glands and midguts when blood feeding on the vertebrate host.</title>
        <authorList>
            <person name="Kotsyfakis M."/>
            <person name="Schwarz A."/>
            <person name="Erhart J."/>
            <person name="Ribeiro J.M."/>
        </authorList>
    </citation>
    <scope>NUCLEOTIDE SEQUENCE</scope>
    <source>
        <tissue evidence="2">Salivary gland and midgut</tissue>
    </source>
</reference>
<sequence length="203" mass="23391">MNPLRWSSCLWLWFMCTGVECLPKFNLSARHEDDDSVTLTINYIVDNTHITDKKVQIEGFLQWVTHQAMYGFQHFFGFTLNLQYTTIYLENKTDLKLMLKPNERENYIWPDGAISTLSGYYRGQSNFDIICLVTKLRLDDGSTVRNGYGYHGERDSLCGKLADTASLRSKSTGIPILHAALYYPGQHKPRYWRTGVSRSIKSA</sequence>
<feature type="chain" id="PRO_5004737647" evidence="1">
    <location>
        <begin position="22"/>
        <end position="203"/>
    </location>
</feature>
<evidence type="ECO:0000313" key="2">
    <source>
        <dbReference type="EMBL" id="JAB71034.1"/>
    </source>
</evidence>
<keyword evidence="1" id="KW-0732">Signal</keyword>
<feature type="signal peptide" evidence="1">
    <location>
        <begin position="1"/>
        <end position="21"/>
    </location>
</feature>